<organism evidence="1 2">
    <name type="scientific">Myriangium duriaei CBS 260.36</name>
    <dbReference type="NCBI Taxonomy" id="1168546"/>
    <lineage>
        <taxon>Eukaryota</taxon>
        <taxon>Fungi</taxon>
        <taxon>Dikarya</taxon>
        <taxon>Ascomycota</taxon>
        <taxon>Pezizomycotina</taxon>
        <taxon>Dothideomycetes</taxon>
        <taxon>Dothideomycetidae</taxon>
        <taxon>Myriangiales</taxon>
        <taxon>Myriangiaceae</taxon>
        <taxon>Myriangium</taxon>
    </lineage>
</organism>
<evidence type="ECO:0000313" key="2">
    <source>
        <dbReference type="Proteomes" id="UP000799439"/>
    </source>
</evidence>
<keyword evidence="2" id="KW-1185">Reference proteome</keyword>
<protein>
    <submittedName>
        <fullName evidence="1">Uncharacterized protein</fullName>
    </submittedName>
</protein>
<gene>
    <name evidence="1" type="ORF">K461DRAFT_97579</name>
</gene>
<evidence type="ECO:0000313" key="1">
    <source>
        <dbReference type="EMBL" id="KAF2154531.1"/>
    </source>
</evidence>
<dbReference type="AlphaFoldDB" id="A0A9P4J3N8"/>
<sequence>MGYNALLGLFTIPGFLDETPGAAWLTIICEQHRDRLNWQKINTDPYNLPKSRLLGCISLFLGRRPRDRRQASGLLLILIAHFGLGLS</sequence>
<dbReference type="Proteomes" id="UP000799439">
    <property type="component" value="Unassembled WGS sequence"/>
</dbReference>
<accession>A0A9P4J3N8</accession>
<reference evidence="1" key="1">
    <citation type="journal article" date="2020" name="Stud. Mycol.">
        <title>101 Dothideomycetes genomes: a test case for predicting lifestyles and emergence of pathogens.</title>
        <authorList>
            <person name="Haridas S."/>
            <person name="Albert R."/>
            <person name="Binder M."/>
            <person name="Bloem J."/>
            <person name="Labutti K."/>
            <person name="Salamov A."/>
            <person name="Andreopoulos B."/>
            <person name="Baker S."/>
            <person name="Barry K."/>
            <person name="Bills G."/>
            <person name="Bluhm B."/>
            <person name="Cannon C."/>
            <person name="Castanera R."/>
            <person name="Culley D."/>
            <person name="Daum C."/>
            <person name="Ezra D."/>
            <person name="Gonzalez J."/>
            <person name="Henrissat B."/>
            <person name="Kuo A."/>
            <person name="Liang C."/>
            <person name="Lipzen A."/>
            <person name="Lutzoni F."/>
            <person name="Magnuson J."/>
            <person name="Mondo S."/>
            <person name="Nolan M."/>
            <person name="Ohm R."/>
            <person name="Pangilinan J."/>
            <person name="Park H.-J."/>
            <person name="Ramirez L."/>
            <person name="Alfaro M."/>
            <person name="Sun H."/>
            <person name="Tritt A."/>
            <person name="Yoshinaga Y."/>
            <person name="Zwiers L.-H."/>
            <person name="Turgeon B."/>
            <person name="Goodwin S."/>
            <person name="Spatafora J."/>
            <person name="Crous P."/>
            <person name="Grigoriev I."/>
        </authorList>
    </citation>
    <scope>NUCLEOTIDE SEQUENCE</scope>
    <source>
        <strain evidence="1">CBS 260.36</strain>
    </source>
</reference>
<dbReference type="EMBL" id="ML996083">
    <property type="protein sequence ID" value="KAF2154531.1"/>
    <property type="molecule type" value="Genomic_DNA"/>
</dbReference>
<comment type="caution">
    <text evidence="1">The sequence shown here is derived from an EMBL/GenBank/DDBJ whole genome shotgun (WGS) entry which is preliminary data.</text>
</comment>
<proteinExistence type="predicted"/>
<name>A0A9P4J3N8_9PEZI</name>